<evidence type="ECO:0000313" key="2">
    <source>
        <dbReference type="Proteomes" id="UP000248614"/>
    </source>
</evidence>
<comment type="caution">
    <text evidence="1">The sequence shown here is derived from an EMBL/GenBank/DDBJ whole genome shotgun (WGS) entry which is preliminary data.</text>
</comment>
<reference evidence="1 2" key="1">
    <citation type="submission" date="2017-08" db="EMBL/GenBank/DDBJ databases">
        <title>Infants hospitalized years apart are colonized by the same room-sourced microbial strains.</title>
        <authorList>
            <person name="Brooks B."/>
            <person name="Olm M.R."/>
            <person name="Firek B.A."/>
            <person name="Baker R."/>
            <person name="Thomas B.C."/>
            <person name="Morowitz M.J."/>
            <person name="Banfield J.F."/>
        </authorList>
    </citation>
    <scope>NUCLEOTIDE SEQUENCE [LARGE SCALE GENOMIC DNA]</scope>
    <source>
        <strain evidence="1">S2_018_000_R3_110</strain>
    </source>
</reference>
<name>A0A2W5B7D8_9SPHN</name>
<protein>
    <submittedName>
        <fullName evidence="1">Uncharacterized protein</fullName>
    </submittedName>
</protein>
<sequence length="285" mass="30150">MTGLAGAFGGDAAVKTALLDRLARHRLAGTLLWGATRWDGDAGTALGVSIAGTDPATYAAAFGYPLALAALLDPLADTGGAGFDPAAFVTDWVAVVRPGADLAPIPTLLMLDMLDDPDLRRLCPGEMAMLAALHRADADGAPRPGVEWRAARAAILAVDPGDDRERRAALDVAEALAWSGGAGRSTLTAMLGAMRHLRAQSRRPEWPQAEEDRAIAQLQALWTDAMPERERGQAIDYRARLTARDPGLAQAFFANLDTTNDAVMQVGRDLAARCIERLRAAGRHG</sequence>
<organism evidence="1 2">
    <name type="scientific">Sphingomonas hengshuiensis</name>
    <dbReference type="NCBI Taxonomy" id="1609977"/>
    <lineage>
        <taxon>Bacteria</taxon>
        <taxon>Pseudomonadati</taxon>
        <taxon>Pseudomonadota</taxon>
        <taxon>Alphaproteobacteria</taxon>
        <taxon>Sphingomonadales</taxon>
        <taxon>Sphingomonadaceae</taxon>
        <taxon>Sphingomonas</taxon>
    </lineage>
</organism>
<dbReference type="EMBL" id="QFNF01000010">
    <property type="protein sequence ID" value="PZO78831.1"/>
    <property type="molecule type" value="Genomic_DNA"/>
</dbReference>
<dbReference type="AlphaFoldDB" id="A0A2W5B7D8"/>
<accession>A0A2W5B7D8</accession>
<evidence type="ECO:0000313" key="1">
    <source>
        <dbReference type="EMBL" id="PZO78831.1"/>
    </source>
</evidence>
<dbReference type="Proteomes" id="UP000248614">
    <property type="component" value="Unassembled WGS sequence"/>
</dbReference>
<proteinExistence type="predicted"/>
<gene>
    <name evidence="1" type="ORF">DI632_05925</name>
</gene>